<evidence type="ECO:0000256" key="5">
    <source>
        <dbReference type="ARBA" id="ARBA00022824"/>
    </source>
</evidence>
<dbReference type="InterPro" id="IPR006634">
    <property type="entry name" value="TLC-dom"/>
</dbReference>
<feature type="transmembrane region" description="Helical" evidence="11">
    <location>
        <begin position="337"/>
        <end position="362"/>
    </location>
</feature>
<dbReference type="GO" id="GO:0046513">
    <property type="term" value="P:ceramide biosynthetic process"/>
    <property type="evidence" value="ECO:0007669"/>
    <property type="project" value="InterPro"/>
</dbReference>
<evidence type="ECO:0000313" key="14">
    <source>
        <dbReference type="Proteomes" id="UP001303373"/>
    </source>
</evidence>
<evidence type="ECO:0000256" key="8">
    <source>
        <dbReference type="ARBA" id="ARBA00023180"/>
    </source>
</evidence>
<evidence type="ECO:0000313" key="13">
    <source>
        <dbReference type="EMBL" id="WPH02304.1"/>
    </source>
</evidence>
<accession>A0AAQ3M6M7</accession>
<keyword evidence="4 9" id="KW-0812">Transmembrane</keyword>
<feature type="compositionally biased region" description="Basic residues" evidence="10">
    <location>
        <begin position="435"/>
        <end position="446"/>
    </location>
</feature>
<dbReference type="Pfam" id="PF03798">
    <property type="entry name" value="TRAM_LAG1_CLN8"/>
    <property type="match status" value="1"/>
</dbReference>
<feature type="transmembrane region" description="Helical" evidence="11">
    <location>
        <begin position="118"/>
        <end position="141"/>
    </location>
</feature>
<dbReference type="InterPro" id="IPR016439">
    <property type="entry name" value="Lag1/Lac1-like"/>
</dbReference>
<feature type="region of interest" description="Disordered" evidence="10">
    <location>
        <begin position="425"/>
        <end position="446"/>
    </location>
</feature>
<reference evidence="13 14" key="1">
    <citation type="submission" date="2023-11" db="EMBL/GenBank/DDBJ databases">
        <title>An acidophilic fungus is an integral part of prey digestion in a carnivorous sundew plant.</title>
        <authorList>
            <person name="Tsai I.J."/>
        </authorList>
    </citation>
    <scope>NUCLEOTIDE SEQUENCE [LARGE SCALE GENOMIC DNA]</scope>
    <source>
        <strain evidence="13">169a</strain>
    </source>
</reference>
<keyword evidence="6 11" id="KW-1133">Transmembrane helix</keyword>
<feature type="domain" description="TLC" evidence="12">
    <location>
        <begin position="153"/>
        <end position="370"/>
    </location>
</feature>
<dbReference type="EMBL" id="CP138587">
    <property type="protein sequence ID" value="WPH02304.1"/>
    <property type="molecule type" value="Genomic_DNA"/>
</dbReference>
<dbReference type="PANTHER" id="PTHR12560:SF11">
    <property type="entry name" value="CERAMIDE SYNTHASE LAC1-RELATED"/>
    <property type="match status" value="1"/>
</dbReference>
<name>A0AAQ3M6M7_9PEZI</name>
<evidence type="ECO:0000256" key="1">
    <source>
        <dbReference type="ARBA" id="ARBA00004477"/>
    </source>
</evidence>
<gene>
    <name evidence="13" type="ORF">R9X50_00516600</name>
</gene>
<evidence type="ECO:0000256" key="6">
    <source>
        <dbReference type="ARBA" id="ARBA00022989"/>
    </source>
</evidence>
<comment type="similarity">
    <text evidence="2">Belongs to the sphingosine N-acyltransferase family.</text>
</comment>
<feature type="transmembrane region" description="Helical" evidence="11">
    <location>
        <begin position="162"/>
        <end position="180"/>
    </location>
</feature>
<evidence type="ECO:0000256" key="9">
    <source>
        <dbReference type="PROSITE-ProRule" id="PRU00205"/>
    </source>
</evidence>
<evidence type="ECO:0000256" key="4">
    <source>
        <dbReference type="ARBA" id="ARBA00022692"/>
    </source>
</evidence>
<dbReference type="Proteomes" id="UP001303373">
    <property type="component" value="Chromosome 8"/>
</dbReference>
<dbReference type="AlphaFoldDB" id="A0AAQ3M6M7"/>
<keyword evidence="3" id="KW-0808">Transferase</keyword>
<sequence>MAVERRKSAAALLNAAPPGSTGPALSTLDSRHRPSKRRRARSISQKAWRFSLRHTWTIPLVIIICILVLFILNPTPSNRLHKALFVSHLLDVEDPLIPSWAQKLSQTPSYYGKGKSDFAFVAFYTVVFSFTREFIMQRFLLPMAIRSGLRSRSRQSRFCEQMYTALYMSISGVYGLYVMSRTPTWYFNTTGMYEQYPHRAHDAPFKAYYLLQAAYWLQQLLVMVLGLEAKRKDYYELVCHHIVTLALIFLSYRFHFTYIGLAVFISHDISDFFLATSLSLNYVKSQWLQPFYVVFICVWAYMRHYINLSILWSIIAGEYSSVGPYELIWETQQYKSWISQIITFGLLSILQGLNLYWFFLILRIAYNIKFKNVVRDVRSEDDGLDEELEEKKPAPGEVLSVNDSTSKTVVSGIEGKSFNQAPIFPSATSFEQEHRRRSVRHQSRAR</sequence>
<keyword evidence="5" id="KW-0256">Endoplasmic reticulum</keyword>
<keyword evidence="14" id="KW-1185">Reference proteome</keyword>
<dbReference type="SMART" id="SM00724">
    <property type="entry name" value="TLC"/>
    <property type="match status" value="1"/>
</dbReference>
<comment type="subcellular location">
    <subcellularLocation>
        <location evidence="1">Endoplasmic reticulum membrane</location>
        <topology evidence="1">Multi-pass membrane protein</topology>
    </subcellularLocation>
</comment>
<feature type="region of interest" description="Disordered" evidence="10">
    <location>
        <begin position="384"/>
        <end position="405"/>
    </location>
</feature>
<evidence type="ECO:0000256" key="3">
    <source>
        <dbReference type="ARBA" id="ARBA00022679"/>
    </source>
</evidence>
<feature type="transmembrane region" description="Helical" evidence="11">
    <location>
        <begin position="55"/>
        <end position="72"/>
    </location>
</feature>
<protein>
    <recommendedName>
        <fullName evidence="12">TLC domain-containing protein</fullName>
    </recommendedName>
</protein>
<organism evidence="13 14">
    <name type="scientific">Acrodontium crateriforme</name>
    <dbReference type="NCBI Taxonomy" id="150365"/>
    <lineage>
        <taxon>Eukaryota</taxon>
        <taxon>Fungi</taxon>
        <taxon>Dikarya</taxon>
        <taxon>Ascomycota</taxon>
        <taxon>Pezizomycotina</taxon>
        <taxon>Dothideomycetes</taxon>
        <taxon>Dothideomycetidae</taxon>
        <taxon>Mycosphaerellales</taxon>
        <taxon>Teratosphaeriaceae</taxon>
        <taxon>Acrodontium</taxon>
    </lineage>
</organism>
<dbReference type="PANTHER" id="PTHR12560">
    <property type="entry name" value="LONGEVITY ASSURANCE FACTOR 1 LAG1"/>
    <property type="match status" value="1"/>
</dbReference>
<proteinExistence type="inferred from homology"/>
<feature type="transmembrane region" description="Helical" evidence="11">
    <location>
        <begin position="207"/>
        <end position="227"/>
    </location>
</feature>
<dbReference type="PROSITE" id="PS50922">
    <property type="entry name" value="TLC"/>
    <property type="match status" value="1"/>
</dbReference>
<evidence type="ECO:0000259" key="12">
    <source>
        <dbReference type="PROSITE" id="PS50922"/>
    </source>
</evidence>
<dbReference type="GO" id="GO:0050291">
    <property type="term" value="F:sphingosine N-acyltransferase activity"/>
    <property type="evidence" value="ECO:0007669"/>
    <property type="project" value="InterPro"/>
</dbReference>
<evidence type="ECO:0000256" key="7">
    <source>
        <dbReference type="ARBA" id="ARBA00023136"/>
    </source>
</evidence>
<evidence type="ECO:0000256" key="10">
    <source>
        <dbReference type="SAM" id="MobiDB-lite"/>
    </source>
</evidence>
<feature type="region of interest" description="Disordered" evidence="10">
    <location>
        <begin position="14"/>
        <end position="40"/>
    </location>
</feature>
<evidence type="ECO:0000256" key="2">
    <source>
        <dbReference type="ARBA" id="ARBA00009808"/>
    </source>
</evidence>
<evidence type="ECO:0000256" key="11">
    <source>
        <dbReference type="SAM" id="Phobius"/>
    </source>
</evidence>
<keyword evidence="7 9" id="KW-0472">Membrane</keyword>
<dbReference type="GO" id="GO:0005789">
    <property type="term" value="C:endoplasmic reticulum membrane"/>
    <property type="evidence" value="ECO:0007669"/>
    <property type="project" value="UniProtKB-SubCell"/>
</dbReference>
<keyword evidence="8" id="KW-0325">Glycoprotein</keyword>